<keyword evidence="1" id="KW-0732">Signal</keyword>
<evidence type="ECO:0000256" key="1">
    <source>
        <dbReference type="SAM" id="SignalP"/>
    </source>
</evidence>
<dbReference type="RefSeq" id="WP_188661604.1">
    <property type="nucleotide sequence ID" value="NZ_BMKC01000001.1"/>
</dbReference>
<reference evidence="3" key="1">
    <citation type="journal article" date="2019" name="Int. J. Syst. Evol. Microbiol.">
        <title>The Global Catalogue of Microorganisms (GCM) 10K type strain sequencing project: providing services to taxonomists for standard genome sequencing and annotation.</title>
        <authorList>
            <consortium name="The Broad Institute Genomics Platform"/>
            <consortium name="The Broad Institute Genome Sequencing Center for Infectious Disease"/>
            <person name="Wu L."/>
            <person name="Ma J."/>
        </authorList>
    </citation>
    <scope>NUCLEOTIDE SEQUENCE [LARGE SCALE GENOMIC DNA]</scope>
    <source>
        <strain evidence="3">CGMCC 1.15905</strain>
    </source>
</reference>
<evidence type="ECO:0000313" key="3">
    <source>
        <dbReference type="Proteomes" id="UP000623419"/>
    </source>
</evidence>
<name>A0ABQ1HDJ5_9GAMM</name>
<organism evidence="2 3">
    <name type="scientific">Arenimonas soli</name>
    <dbReference type="NCBI Taxonomy" id="2269504"/>
    <lineage>
        <taxon>Bacteria</taxon>
        <taxon>Pseudomonadati</taxon>
        <taxon>Pseudomonadota</taxon>
        <taxon>Gammaproteobacteria</taxon>
        <taxon>Lysobacterales</taxon>
        <taxon>Lysobacteraceae</taxon>
        <taxon>Arenimonas</taxon>
    </lineage>
</organism>
<dbReference type="InterPro" id="IPR009706">
    <property type="entry name" value="DUF1287"/>
</dbReference>
<dbReference type="Proteomes" id="UP000623419">
    <property type="component" value="Unassembled WGS sequence"/>
</dbReference>
<dbReference type="Pfam" id="PF06940">
    <property type="entry name" value="DUF1287"/>
    <property type="match status" value="1"/>
</dbReference>
<protein>
    <submittedName>
        <fullName evidence="2">DUF1287 domain-containing protein</fullName>
    </submittedName>
</protein>
<dbReference type="EMBL" id="BMKC01000001">
    <property type="protein sequence ID" value="GGA72490.1"/>
    <property type="molecule type" value="Genomic_DNA"/>
</dbReference>
<keyword evidence="3" id="KW-1185">Reference proteome</keyword>
<feature type="chain" id="PRO_5045395449" evidence="1">
    <location>
        <begin position="22"/>
        <end position="218"/>
    </location>
</feature>
<comment type="caution">
    <text evidence="2">The sequence shown here is derived from an EMBL/GenBank/DDBJ whole genome shotgun (WGS) entry which is preliminary data.</text>
</comment>
<evidence type="ECO:0000313" key="2">
    <source>
        <dbReference type="EMBL" id="GGA72490.1"/>
    </source>
</evidence>
<proteinExistence type="predicted"/>
<sequence>MPAILRLLPCLLVLLAGPCLAQAGQVERVLAAAHGQVGTTLHYDGSYRRLDYPGGDVPADRGVCTDVVVRALRAAGLDLQQAVHEDMRRAFSAYPALWGLSRPDRNIDHRRVPNLETWLRRQGHALPVGNEAGAFRPGDLVSWRLPNGLPHIGIVSDRRAEDGSGRWLVVHNIGAGTRVEDVLLAWPVVGHFRLFRDVPAATGAPEPVESRLSPRTRE</sequence>
<feature type="signal peptide" evidence="1">
    <location>
        <begin position="1"/>
        <end position="21"/>
    </location>
</feature>
<gene>
    <name evidence="2" type="ORF">GCM10011521_08270</name>
</gene>
<accession>A0ABQ1HDJ5</accession>